<reference evidence="1" key="1">
    <citation type="journal article" date="2021" name="Proc. Natl. Acad. Sci. U.S.A.">
        <title>A Catalog of Tens of Thousands of Viruses from Human Metagenomes Reveals Hidden Associations with Chronic Diseases.</title>
        <authorList>
            <person name="Tisza M.J."/>
            <person name="Buck C.B."/>
        </authorList>
    </citation>
    <scope>NUCLEOTIDE SEQUENCE</scope>
    <source>
        <strain evidence="1">Ct9A73</strain>
    </source>
</reference>
<name>A0A8S5UK44_9CAUD</name>
<protein>
    <submittedName>
        <fullName evidence="1">Uncharacterized protein</fullName>
    </submittedName>
</protein>
<proteinExistence type="predicted"/>
<evidence type="ECO:0000313" key="1">
    <source>
        <dbReference type="EMBL" id="DAF94742.1"/>
    </source>
</evidence>
<sequence>MDNVTYKLEQMENEGMIEQMYHDWYAFLIKNSWARNMKALWQRWLMSTVK</sequence>
<dbReference type="EMBL" id="BK016096">
    <property type="protein sequence ID" value="DAF94742.1"/>
    <property type="molecule type" value="Genomic_DNA"/>
</dbReference>
<organism evidence="1">
    <name type="scientific">Podoviridae sp. ct9A73</name>
    <dbReference type="NCBI Taxonomy" id="2825225"/>
    <lineage>
        <taxon>Viruses</taxon>
        <taxon>Duplodnaviria</taxon>
        <taxon>Heunggongvirae</taxon>
        <taxon>Uroviricota</taxon>
        <taxon>Caudoviricetes</taxon>
    </lineage>
</organism>
<accession>A0A8S5UK44</accession>